<evidence type="ECO:0000313" key="2">
    <source>
        <dbReference type="Proteomes" id="UP000712157"/>
    </source>
</evidence>
<sequence>MKKRKAFEQLLQELRGLPPDKLADWERRLDLQLSVWEIRNLRGIFYRYHDDQHIGQKRRELYADEHPGVDMKAIRRARLLPVVDSLEGNTLIHPLLTPIIRVNRENDKARAVFTSFGYEGLSIHREPPMAIWSMGYIPGGHIRQNGEWRILYGEWQRTVKADREKGWVHDMQRSNCRPKLTKEEDRKYLGQYAYRKEESRKPVPAYPDENTWEEYPDEMDTAWIHRNLEDRRDDGV</sequence>
<dbReference type="EMBL" id="JAHQCW010000027">
    <property type="protein sequence ID" value="MBU9737981.1"/>
    <property type="molecule type" value="Genomic_DNA"/>
</dbReference>
<dbReference type="Proteomes" id="UP000712157">
    <property type="component" value="Unassembled WGS sequence"/>
</dbReference>
<accession>A0A949K140</accession>
<protein>
    <recommendedName>
        <fullName evidence="3">SnoaL-like domain-containing protein</fullName>
    </recommendedName>
</protein>
<comment type="caution">
    <text evidence="1">The sequence shown here is derived from an EMBL/GenBank/DDBJ whole genome shotgun (WGS) entry which is preliminary data.</text>
</comment>
<keyword evidence="2" id="KW-1185">Reference proteome</keyword>
<reference evidence="1" key="1">
    <citation type="submission" date="2021-06" db="EMBL/GenBank/DDBJ databases">
        <title>Description of novel taxa of the family Lachnospiraceae.</title>
        <authorList>
            <person name="Chaplin A.V."/>
            <person name="Sokolova S.R."/>
            <person name="Pikina A.P."/>
            <person name="Korzhanova M."/>
            <person name="Belova V."/>
            <person name="Korostin D."/>
            <person name="Efimov B.A."/>
        </authorList>
    </citation>
    <scope>NUCLEOTIDE SEQUENCE</scope>
    <source>
        <strain evidence="1">ASD5720</strain>
    </source>
</reference>
<evidence type="ECO:0008006" key="3">
    <source>
        <dbReference type="Google" id="ProtNLM"/>
    </source>
</evidence>
<dbReference type="AlphaFoldDB" id="A0A949K140"/>
<gene>
    <name evidence="1" type="ORF">KTH89_15665</name>
</gene>
<name>A0A949K140_9FIRM</name>
<dbReference type="RefSeq" id="WP_158342570.1">
    <property type="nucleotide sequence ID" value="NZ_JAHQCW010000027.1"/>
</dbReference>
<dbReference type="Gene3D" id="3.10.450.50">
    <property type="match status" value="1"/>
</dbReference>
<proteinExistence type="predicted"/>
<evidence type="ECO:0000313" key="1">
    <source>
        <dbReference type="EMBL" id="MBU9737981.1"/>
    </source>
</evidence>
<organism evidence="1 2">
    <name type="scientific">Diplocloster agilis</name>
    <dbReference type="NCBI Taxonomy" id="2850323"/>
    <lineage>
        <taxon>Bacteria</taxon>
        <taxon>Bacillati</taxon>
        <taxon>Bacillota</taxon>
        <taxon>Clostridia</taxon>
        <taxon>Lachnospirales</taxon>
        <taxon>Lachnospiraceae</taxon>
        <taxon>Diplocloster</taxon>
    </lineage>
</organism>